<name>A0A9D1CIQ2_9FIRM</name>
<comment type="caution">
    <text evidence="3">The sequence shown here is derived from an EMBL/GenBank/DDBJ whole genome shotgun (WGS) entry which is preliminary data.</text>
</comment>
<evidence type="ECO:0000313" key="4">
    <source>
        <dbReference type="Proteomes" id="UP000886819"/>
    </source>
</evidence>
<dbReference type="AlphaFoldDB" id="A0A9D1CIQ2"/>
<evidence type="ECO:0000256" key="1">
    <source>
        <dbReference type="HAMAP-Rule" id="MF_01845"/>
    </source>
</evidence>
<evidence type="ECO:0000259" key="2">
    <source>
        <dbReference type="Pfam" id="PF03313"/>
    </source>
</evidence>
<dbReference type="Proteomes" id="UP000886819">
    <property type="component" value="Unassembled WGS sequence"/>
</dbReference>
<reference evidence="3" key="2">
    <citation type="journal article" date="2021" name="PeerJ">
        <title>Extensive microbial diversity within the chicken gut microbiome revealed by metagenomics and culture.</title>
        <authorList>
            <person name="Gilroy R."/>
            <person name="Ravi A."/>
            <person name="Getino M."/>
            <person name="Pursley I."/>
            <person name="Horton D.L."/>
            <person name="Alikhan N.F."/>
            <person name="Baker D."/>
            <person name="Gharbi K."/>
            <person name="Hall N."/>
            <person name="Watson M."/>
            <person name="Adriaenssens E.M."/>
            <person name="Foster-Nyarko E."/>
            <person name="Jarju S."/>
            <person name="Secka A."/>
            <person name="Antonio M."/>
            <person name="Oren A."/>
            <person name="Chaudhuri R.R."/>
            <person name="La Ragione R."/>
            <person name="Hildebrand F."/>
            <person name="Pallen M.J."/>
        </authorList>
    </citation>
    <scope>NUCLEOTIDE SEQUENCE</scope>
    <source>
        <strain evidence="3">ChiHile30-977</strain>
    </source>
</reference>
<comment type="similarity">
    <text evidence="1">Belongs to the UPF0597 family.</text>
</comment>
<dbReference type="GO" id="GO:0080146">
    <property type="term" value="F:L-cysteine desulfhydrase activity"/>
    <property type="evidence" value="ECO:0007669"/>
    <property type="project" value="TreeGrafter"/>
</dbReference>
<dbReference type="InterPro" id="IPR021144">
    <property type="entry name" value="UPF0597"/>
</dbReference>
<accession>A0A9D1CIQ2</accession>
<dbReference type="GO" id="GO:0019450">
    <property type="term" value="P:L-cysteine catabolic process to pyruvate"/>
    <property type="evidence" value="ECO:0007669"/>
    <property type="project" value="TreeGrafter"/>
</dbReference>
<dbReference type="PIRSF" id="PIRSF006054">
    <property type="entry name" value="UCP006054"/>
    <property type="match status" value="1"/>
</dbReference>
<proteinExistence type="inferred from homology"/>
<protein>
    <recommendedName>
        <fullName evidence="1">UPF0597 protein IAA66_04945</fullName>
    </recommendedName>
</protein>
<feature type="domain" description="Serine dehydratase-like alpha subunit" evidence="2">
    <location>
        <begin position="89"/>
        <end position="414"/>
    </location>
</feature>
<gene>
    <name evidence="3" type="ORF">IAA66_04945</name>
</gene>
<dbReference type="PANTHER" id="PTHR30501:SF2">
    <property type="entry name" value="UPF0597 PROTEIN YHAM"/>
    <property type="match status" value="1"/>
</dbReference>
<reference evidence="3" key="1">
    <citation type="submission" date="2020-10" db="EMBL/GenBank/DDBJ databases">
        <authorList>
            <person name="Gilroy R."/>
        </authorList>
    </citation>
    <scope>NUCLEOTIDE SEQUENCE</scope>
    <source>
        <strain evidence="3">ChiHile30-977</strain>
    </source>
</reference>
<dbReference type="InterPro" id="IPR005130">
    <property type="entry name" value="Ser_deHydtase-like_asu"/>
</dbReference>
<dbReference type="Pfam" id="PF03313">
    <property type="entry name" value="SDH_alpha"/>
    <property type="match status" value="1"/>
</dbReference>
<sequence length="422" mass="44510">MDQALMQFFLRSIRETVKPSTGCTEPGAVALNTALARRHARGAFRRLSVRMDEFLFKNAMGVGIPGSDERGVALCAALGVTAGNPDLGLCALENVTPEQLARAKQMVADKLVEVSICPSAAELFIQSTLETDEDAVRVTTCERHDNILEIVHAPFPEEVATGDGAHDAPILAHTLEEMLAFARSVPLEDLAFLEEGLRMNLAIAEAGGELEMGRAMRALIRRGALGQSPMTQAKFLCASAAYARMSGVSLPVMSATGSGNQGITVTLTIEGTAQALASPRETKLRALALAHLVNLYGKAHIGNLSALCSCGISSGLGASVGIVYMLGGTLEQMLLAAKNMIGSICGMICDGAKEGCANKVELAAGLAVQSAFLAVENMGIPGDNGILSSQWQRLFENLGALARRGMRETNRVIVDIMRAEQG</sequence>
<evidence type="ECO:0000313" key="3">
    <source>
        <dbReference type="EMBL" id="HIQ62917.1"/>
    </source>
</evidence>
<dbReference type="HAMAP" id="MF_01845">
    <property type="entry name" value="UPF0597"/>
    <property type="match status" value="1"/>
</dbReference>
<dbReference type="PANTHER" id="PTHR30501">
    <property type="entry name" value="UPF0597 PROTEIN YHAM"/>
    <property type="match status" value="1"/>
</dbReference>
<dbReference type="EMBL" id="DVFI01000077">
    <property type="protein sequence ID" value="HIQ62917.1"/>
    <property type="molecule type" value="Genomic_DNA"/>
</dbReference>
<organism evidence="3 4">
    <name type="scientific">Candidatus Avichristensenella intestinipullorum</name>
    <dbReference type="NCBI Taxonomy" id="2840693"/>
    <lineage>
        <taxon>Bacteria</taxon>
        <taxon>Bacillati</taxon>
        <taxon>Bacillota</taxon>
        <taxon>Clostridia</taxon>
        <taxon>Candidatus Avichristensenella</taxon>
    </lineage>
</organism>